<evidence type="ECO:0000256" key="2">
    <source>
        <dbReference type="SAM" id="MobiDB-lite"/>
    </source>
</evidence>
<proteinExistence type="predicted"/>
<dbReference type="EMBL" id="JAEPES010000004">
    <property type="protein sequence ID" value="MBK4348580.1"/>
    <property type="molecule type" value="Genomic_DNA"/>
</dbReference>
<evidence type="ECO:0000313" key="4">
    <source>
        <dbReference type="Proteomes" id="UP000636458"/>
    </source>
</evidence>
<sequence>MPWDPEHIPTQVGKTFVVTGGNAGIGYFIAEQLAAAGGQVVITSRTQARADAALAAIRAQVPGAQVSAVLLDLSSFASVRAAAATLSSLPRIEALIENAGSIMATKGRAETEDGNELMFGTNHLGHFLLTALLFPTLEKTPASRIVTVGSGATRLRGFDLDDLQSTKGRYSAFGTYARSKHATQSFGFELDRRLRAAGSSVTALVAHPGGAQDGNSPRRPGVLEPTSGERLRARLLFFIGGSKETAAWSIVRAATDPDARGGDYWGPRNNLSGPPVRQKPAAQSHGAGAGASLWRTSEDLVGQRFPI</sequence>
<protein>
    <submittedName>
        <fullName evidence="3">SDR family NAD(P)-dependent oxidoreductase</fullName>
    </submittedName>
</protein>
<feature type="region of interest" description="Disordered" evidence="2">
    <location>
        <begin position="259"/>
        <end position="295"/>
    </location>
</feature>
<keyword evidence="1" id="KW-0560">Oxidoreductase</keyword>
<dbReference type="Proteomes" id="UP000636458">
    <property type="component" value="Unassembled WGS sequence"/>
</dbReference>
<dbReference type="Gene3D" id="3.40.50.720">
    <property type="entry name" value="NAD(P)-binding Rossmann-like Domain"/>
    <property type="match status" value="1"/>
</dbReference>
<dbReference type="PANTHER" id="PTHR43157">
    <property type="entry name" value="PHOSPHATIDYLINOSITOL-GLYCAN BIOSYNTHESIS CLASS F PROTEIN-RELATED"/>
    <property type="match status" value="1"/>
</dbReference>
<organism evidence="3 4">
    <name type="scientific">Lacisediminihabitans changchengi</name>
    <dbReference type="NCBI Taxonomy" id="2787634"/>
    <lineage>
        <taxon>Bacteria</taxon>
        <taxon>Bacillati</taxon>
        <taxon>Actinomycetota</taxon>
        <taxon>Actinomycetes</taxon>
        <taxon>Micrococcales</taxon>
        <taxon>Microbacteriaceae</taxon>
        <taxon>Lacisediminihabitans</taxon>
    </lineage>
</organism>
<keyword evidence="4" id="KW-1185">Reference proteome</keyword>
<dbReference type="Pfam" id="PF00106">
    <property type="entry name" value="adh_short"/>
    <property type="match status" value="1"/>
</dbReference>
<dbReference type="SUPFAM" id="SSF51735">
    <property type="entry name" value="NAD(P)-binding Rossmann-fold domains"/>
    <property type="match status" value="1"/>
</dbReference>
<name>A0A934SND7_9MICO</name>
<dbReference type="InterPro" id="IPR036291">
    <property type="entry name" value="NAD(P)-bd_dom_sf"/>
</dbReference>
<comment type="caution">
    <text evidence="3">The sequence shown here is derived from an EMBL/GenBank/DDBJ whole genome shotgun (WGS) entry which is preliminary data.</text>
</comment>
<dbReference type="PRINTS" id="PR00081">
    <property type="entry name" value="GDHRDH"/>
</dbReference>
<dbReference type="AlphaFoldDB" id="A0A934SND7"/>
<evidence type="ECO:0000256" key="1">
    <source>
        <dbReference type="ARBA" id="ARBA00023002"/>
    </source>
</evidence>
<dbReference type="InterPro" id="IPR002347">
    <property type="entry name" value="SDR_fam"/>
</dbReference>
<gene>
    <name evidence="3" type="ORF">IV501_13130</name>
</gene>
<evidence type="ECO:0000313" key="3">
    <source>
        <dbReference type="EMBL" id="MBK4348580.1"/>
    </source>
</evidence>
<dbReference type="RefSeq" id="WP_200556771.1">
    <property type="nucleotide sequence ID" value="NZ_JAEPES010000004.1"/>
</dbReference>
<dbReference type="GO" id="GO:0016491">
    <property type="term" value="F:oxidoreductase activity"/>
    <property type="evidence" value="ECO:0007669"/>
    <property type="project" value="UniProtKB-KW"/>
</dbReference>
<reference evidence="3" key="1">
    <citation type="submission" date="2021-01" db="EMBL/GenBank/DDBJ databases">
        <title>Lacisediminihabitans sp. nov. strain G11-30, isolated from Antarctic Soil.</title>
        <authorList>
            <person name="Li J."/>
        </authorList>
    </citation>
    <scope>NUCLEOTIDE SEQUENCE</scope>
    <source>
        <strain evidence="3">G11-30</strain>
    </source>
</reference>
<dbReference type="PANTHER" id="PTHR43157:SF31">
    <property type="entry name" value="PHOSPHATIDYLINOSITOL-GLYCAN BIOSYNTHESIS CLASS F PROTEIN"/>
    <property type="match status" value="1"/>
</dbReference>
<accession>A0A934SND7</accession>
<feature type="region of interest" description="Disordered" evidence="2">
    <location>
        <begin position="206"/>
        <end position="226"/>
    </location>
</feature>